<organism evidence="2 3">
    <name type="scientific">Pomacea canaliculata</name>
    <name type="common">Golden apple snail</name>
    <dbReference type="NCBI Taxonomy" id="400727"/>
    <lineage>
        <taxon>Eukaryota</taxon>
        <taxon>Metazoa</taxon>
        <taxon>Spiralia</taxon>
        <taxon>Lophotrochozoa</taxon>
        <taxon>Mollusca</taxon>
        <taxon>Gastropoda</taxon>
        <taxon>Caenogastropoda</taxon>
        <taxon>Architaenioglossa</taxon>
        <taxon>Ampullarioidea</taxon>
        <taxon>Ampullariidae</taxon>
        <taxon>Pomacea</taxon>
    </lineage>
</organism>
<evidence type="ECO:0000313" key="2">
    <source>
        <dbReference type="EMBL" id="PVD30280.1"/>
    </source>
</evidence>
<name>A0A2T7PA33_POMCA</name>
<proteinExistence type="predicted"/>
<feature type="compositionally biased region" description="Basic and acidic residues" evidence="1">
    <location>
        <begin position="80"/>
        <end position="93"/>
    </location>
</feature>
<dbReference type="EMBL" id="PZQS01000005">
    <property type="protein sequence ID" value="PVD30280.1"/>
    <property type="molecule type" value="Genomic_DNA"/>
</dbReference>
<dbReference type="Proteomes" id="UP000245119">
    <property type="component" value="Linkage Group LG5"/>
</dbReference>
<gene>
    <name evidence="2" type="ORF">C0Q70_09544</name>
</gene>
<reference evidence="2 3" key="1">
    <citation type="submission" date="2018-04" db="EMBL/GenBank/DDBJ databases">
        <title>The genome of golden apple snail Pomacea canaliculata provides insight into stress tolerance and invasive adaptation.</title>
        <authorList>
            <person name="Liu C."/>
            <person name="Liu B."/>
            <person name="Ren Y."/>
            <person name="Zhang Y."/>
            <person name="Wang H."/>
            <person name="Li S."/>
            <person name="Jiang F."/>
            <person name="Yin L."/>
            <person name="Zhang G."/>
            <person name="Qian W."/>
            <person name="Fan W."/>
        </authorList>
    </citation>
    <scope>NUCLEOTIDE SEQUENCE [LARGE SCALE GENOMIC DNA]</scope>
    <source>
        <strain evidence="2">SZHN2017</strain>
        <tissue evidence="2">Muscle</tissue>
    </source>
</reference>
<evidence type="ECO:0000256" key="1">
    <source>
        <dbReference type="SAM" id="MobiDB-lite"/>
    </source>
</evidence>
<accession>A0A2T7PA33</accession>
<sequence length="129" mass="14628">MRLHRESSVKMSAQRKFQENLITTDVHDIAVRQLSARGLTEGHLLYPRGKVHWESQSATESVEASSWRVTGNSWAAPEAEWSRQEEADVRDGGQRVTVPSHPVPPHLTPHTTFQPQSRAVRNTGYSDFR</sequence>
<keyword evidence="3" id="KW-1185">Reference proteome</keyword>
<comment type="caution">
    <text evidence="2">The sequence shown here is derived from an EMBL/GenBank/DDBJ whole genome shotgun (WGS) entry which is preliminary data.</text>
</comment>
<feature type="compositionally biased region" description="Polar residues" evidence="1">
    <location>
        <begin position="113"/>
        <end position="129"/>
    </location>
</feature>
<dbReference type="AlphaFoldDB" id="A0A2T7PA33"/>
<protein>
    <submittedName>
        <fullName evidence="2">Uncharacterized protein</fullName>
    </submittedName>
</protein>
<feature type="region of interest" description="Disordered" evidence="1">
    <location>
        <begin position="76"/>
        <end position="129"/>
    </location>
</feature>
<evidence type="ECO:0000313" key="3">
    <source>
        <dbReference type="Proteomes" id="UP000245119"/>
    </source>
</evidence>